<dbReference type="Pfam" id="PF07963">
    <property type="entry name" value="N_methyl"/>
    <property type="match status" value="1"/>
</dbReference>
<keyword evidence="8" id="KW-1185">Reference proteome</keyword>
<keyword evidence="3 6" id="KW-0812">Transmembrane</keyword>
<comment type="caution">
    <text evidence="7">The sequence shown here is derived from an EMBL/GenBank/DDBJ whole genome shotgun (WGS) entry which is preliminary data.</text>
</comment>
<dbReference type="Gene3D" id="3.30.700.10">
    <property type="entry name" value="Glycoprotein, Type 4 Pilin"/>
    <property type="match status" value="1"/>
</dbReference>
<dbReference type="NCBIfam" id="TIGR02532">
    <property type="entry name" value="IV_pilin_GFxxxE"/>
    <property type="match status" value="1"/>
</dbReference>
<evidence type="ECO:0000256" key="6">
    <source>
        <dbReference type="SAM" id="Phobius"/>
    </source>
</evidence>
<dbReference type="InterPro" id="IPR045584">
    <property type="entry name" value="Pilin-like"/>
</dbReference>
<dbReference type="PANTHER" id="PTHR30093">
    <property type="entry name" value="GENERAL SECRETION PATHWAY PROTEIN G"/>
    <property type="match status" value="1"/>
</dbReference>
<evidence type="ECO:0000256" key="4">
    <source>
        <dbReference type="ARBA" id="ARBA00022989"/>
    </source>
</evidence>
<evidence type="ECO:0000256" key="5">
    <source>
        <dbReference type="ARBA" id="ARBA00023136"/>
    </source>
</evidence>
<dbReference type="GO" id="GO:0016020">
    <property type="term" value="C:membrane"/>
    <property type="evidence" value="ECO:0007669"/>
    <property type="project" value="UniProtKB-SubCell"/>
</dbReference>
<dbReference type="AlphaFoldDB" id="A0A328CAE5"/>
<name>A0A328CAE5_9DELT</name>
<dbReference type="OrthoDB" id="5504132at2"/>
<sequence length="222" mass="23178">MKLRTNKKGFTLVELMIVVAIIGILAALAIPAFIKYINRSKTAEASNILSNVSGAAKGYFEGDQVFSPPTGDQPWHLADVSGAVTARAERPGMPVPLTDKVFPGGDAGSFTTHVNFPVGGAKGVPDTDNSAALNTAALHKLNLVLEEPTYFGYHIQSTGTGGAATFQVAACHDFTGTAAATTTCTEAITDSHAVILDCEADIEDGTNLGATCFPPYTLNEFL</sequence>
<evidence type="ECO:0000313" key="8">
    <source>
        <dbReference type="Proteomes" id="UP000249169"/>
    </source>
</evidence>
<keyword evidence="4 6" id="KW-1133">Transmembrane helix</keyword>
<evidence type="ECO:0000256" key="3">
    <source>
        <dbReference type="ARBA" id="ARBA00022692"/>
    </source>
</evidence>
<organism evidence="7 8">
    <name type="scientific">Lujinxingia litoralis</name>
    <dbReference type="NCBI Taxonomy" id="2211119"/>
    <lineage>
        <taxon>Bacteria</taxon>
        <taxon>Deltaproteobacteria</taxon>
        <taxon>Bradymonadales</taxon>
        <taxon>Lujinxingiaceae</taxon>
        <taxon>Lujinxingia</taxon>
    </lineage>
</organism>
<evidence type="ECO:0000313" key="7">
    <source>
        <dbReference type="EMBL" id="RAL23135.1"/>
    </source>
</evidence>
<protein>
    <recommendedName>
        <fullName evidence="9">Prepilin-type cleavage/methylation domain-containing protein</fullName>
    </recommendedName>
</protein>
<evidence type="ECO:0000256" key="1">
    <source>
        <dbReference type="ARBA" id="ARBA00004167"/>
    </source>
</evidence>
<gene>
    <name evidence="7" type="ORF">DL240_07720</name>
</gene>
<reference evidence="7 8" key="1">
    <citation type="submission" date="2018-05" db="EMBL/GenBank/DDBJ databases">
        <title>Lujinxingia marina gen. nov. sp. nov., a new facultative anaerobic member of the class Deltaproteobacteria, and proposal of Lujinxingaceae fam. nov.</title>
        <authorList>
            <person name="Li C.-M."/>
        </authorList>
    </citation>
    <scope>NUCLEOTIDE SEQUENCE [LARGE SCALE GENOMIC DNA]</scope>
    <source>
        <strain evidence="7 8">B210</strain>
    </source>
</reference>
<keyword evidence="5 6" id="KW-0472">Membrane</keyword>
<dbReference type="SUPFAM" id="SSF54523">
    <property type="entry name" value="Pili subunits"/>
    <property type="match status" value="1"/>
</dbReference>
<feature type="transmembrane region" description="Helical" evidence="6">
    <location>
        <begin position="12"/>
        <end position="34"/>
    </location>
</feature>
<keyword evidence="2" id="KW-0488">Methylation</keyword>
<evidence type="ECO:0008006" key="9">
    <source>
        <dbReference type="Google" id="ProtNLM"/>
    </source>
</evidence>
<dbReference type="PROSITE" id="PS00409">
    <property type="entry name" value="PROKAR_NTER_METHYL"/>
    <property type="match status" value="1"/>
</dbReference>
<dbReference type="Proteomes" id="UP000249169">
    <property type="component" value="Unassembled WGS sequence"/>
</dbReference>
<dbReference type="EMBL" id="QHKO01000003">
    <property type="protein sequence ID" value="RAL23135.1"/>
    <property type="molecule type" value="Genomic_DNA"/>
</dbReference>
<evidence type="ECO:0000256" key="2">
    <source>
        <dbReference type="ARBA" id="ARBA00022481"/>
    </source>
</evidence>
<dbReference type="InterPro" id="IPR012902">
    <property type="entry name" value="N_methyl_site"/>
</dbReference>
<accession>A0A328CAE5</accession>
<dbReference type="PANTHER" id="PTHR30093:SF44">
    <property type="entry name" value="TYPE II SECRETION SYSTEM CORE PROTEIN G"/>
    <property type="match status" value="1"/>
</dbReference>
<proteinExistence type="predicted"/>
<comment type="subcellular location">
    <subcellularLocation>
        <location evidence="1">Membrane</location>
        <topology evidence="1">Single-pass membrane protein</topology>
    </subcellularLocation>
</comment>